<dbReference type="Pfam" id="PF07388">
    <property type="entry name" value="A-2_8-polyST"/>
    <property type="match status" value="1"/>
</dbReference>
<proteinExistence type="predicted"/>
<gene>
    <name evidence="1" type="ORF">NIES2135_16040</name>
</gene>
<protein>
    <submittedName>
        <fullName evidence="1">Uncharacterized protein</fullName>
    </submittedName>
</protein>
<name>A0A1Z4JDH2_LEPBY</name>
<keyword evidence="2" id="KW-1185">Reference proteome</keyword>
<evidence type="ECO:0000313" key="1">
    <source>
        <dbReference type="EMBL" id="BAY54786.1"/>
    </source>
</evidence>
<dbReference type="Proteomes" id="UP000217895">
    <property type="component" value="Chromosome"/>
</dbReference>
<organism evidence="1 2">
    <name type="scientific">Leptolyngbya boryana NIES-2135</name>
    <dbReference type="NCBI Taxonomy" id="1973484"/>
    <lineage>
        <taxon>Bacteria</taxon>
        <taxon>Bacillati</taxon>
        <taxon>Cyanobacteriota</taxon>
        <taxon>Cyanophyceae</taxon>
        <taxon>Leptolyngbyales</taxon>
        <taxon>Leptolyngbyaceae</taxon>
        <taxon>Leptolyngbya group</taxon>
        <taxon>Leptolyngbya</taxon>
    </lineage>
</organism>
<dbReference type="AlphaFoldDB" id="A0A1Z4JDH2"/>
<reference evidence="1 2" key="1">
    <citation type="submission" date="2017-06" db="EMBL/GenBank/DDBJ databases">
        <title>Genome sequencing of cyanobaciteial culture collection at National Institute for Environmental Studies (NIES).</title>
        <authorList>
            <person name="Hirose Y."/>
            <person name="Shimura Y."/>
            <person name="Fujisawa T."/>
            <person name="Nakamura Y."/>
            <person name="Kawachi M."/>
        </authorList>
    </citation>
    <scope>NUCLEOTIDE SEQUENCE [LARGE SCALE GENOMIC DNA]</scope>
    <source>
        <strain evidence="1 2">NIES-2135</strain>
    </source>
</reference>
<dbReference type="EMBL" id="AP018203">
    <property type="protein sequence ID" value="BAY54786.1"/>
    <property type="molecule type" value="Genomic_DNA"/>
</dbReference>
<evidence type="ECO:0000313" key="2">
    <source>
        <dbReference type="Proteomes" id="UP000217895"/>
    </source>
</evidence>
<dbReference type="InterPro" id="IPR010866">
    <property type="entry name" value="A-2_8-polyST"/>
</dbReference>
<sequence length="401" mass="46764">MKRIITCQGSIQLIAALSALLHRGQLRDSQNYLVIYELYAPEQQHYEFATFIEQMARSICEWEEIVYLTPDQLNAIGHKLDSTRPAQIYSQVHRWLGLDRADEIYLCRNWQLTNQLLLNAYPSAYRVCYGDGIGLYFSEHSAVVRRPFTPPPTRDQIFDWTWWKLRSLWHRIRERLKLKTKLYSLPFDIGYFVLPDIFGETPPMPSVKLAPVQLLNLFEQFTSFVDDDRVAEIQSIIQDSPVSILLTSNFSEGERLPQAREIHAYYEFLSSHSIPPDSVLIIKPHPRDDPNKIKELQKLCSHLYREVILLTDSNLFFLPFEIFFLKAFTQKKQNIRIFAVSSAFLSLQLLFDLPSFIGFGADLTTQSFYPDFVDARLEHEQTLHEACYRLQSALNSQQDVL</sequence>
<accession>A0A1Z4JDH2</accession>